<evidence type="ECO:0000313" key="4">
    <source>
        <dbReference type="EMBL" id="RAG85844.1"/>
    </source>
</evidence>
<evidence type="ECO:0000256" key="2">
    <source>
        <dbReference type="ARBA" id="ARBA00023002"/>
    </source>
</evidence>
<dbReference type="Gene3D" id="2.30.110.10">
    <property type="entry name" value="Electron Transport, Fmn-binding Protein, Chain A"/>
    <property type="match status" value="1"/>
</dbReference>
<name>A0A2X0IL52_9ACTN</name>
<evidence type="ECO:0000313" key="5">
    <source>
        <dbReference type="Proteomes" id="UP000248889"/>
    </source>
</evidence>
<protein>
    <submittedName>
        <fullName evidence="4">Oxidoreductase</fullName>
    </submittedName>
</protein>
<accession>A0A2X0IL52</accession>
<dbReference type="Pfam" id="PF01613">
    <property type="entry name" value="Flavin_Reduct"/>
    <property type="match status" value="1"/>
</dbReference>
<dbReference type="SMART" id="SM00903">
    <property type="entry name" value="Flavin_Reduct"/>
    <property type="match status" value="1"/>
</dbReference>
<dbReference type="AlphaFoldDB" id="A0A2X0IL52"/>
<dbReference type="SUPFAM" id="SSF50475">
    <property type="entry name" value="FMN-binding split barrel"/>
    <property type="match status" value="1"/>
</dbReference>
<evidence type="ECO:0000256" key="1">
    <source>
        <dbReference type="ARBA" id="ARBA00008898"/>
    </source>
</evidence>
<keyword evidence="2" id="KW-0560">Oxidoreductase</keyword>
<proteinExistence type="inferred from homology"/>
<feature type="domain" description="Flavin reductase like" evidence="3">
    <location>
        <begin position="24"/>
        <end position="168"/>
    </location>
</feature>
<comment type="similarity">
    <text evidence="1">Belongs to the non-flavoprotein flavin reductase family.</text>
</comment>
<keyword evidence="5" id="KW-1185">Reference proteome</keyword>
<dbReference type="PANTHER" id="PTHR30466">
    <property type="entry name" value="FLAVIN REDUCTASE"/>
    <property type="match status" value="1"/>
</dbReference>
<sequence length="178" mass="18626">MGTAMTATHSEARPLGAQELRHAFGAFPSGVTAVAALADDGTPIGLAASSFTSVSLDPPLLSVCVAHSSTTWPLLRDRARLGVSVLGAHQELACRRLAARDGDRFAGLDWHATCEGAVLVESAAARFDCSVERVVPAGDHDIVLLRIHALEADHAVTPLVFHASGFHRIAVPQPPAQT</sequence>
<comment type="caution">
    <text evidence="4">The sequence shown here is derived from an EMBL/GenBank/DDBJ whole genome shotgun (WGS) entry which is preliminary data.</text>
</comment>
<dbReference type="Proteomes" id="UP000248889">
    <property type="component" value="Unassembled WGS sequence"/>
</dbReference>
<dbReference type="GO" id="GO:0010181">
    <property type="term" value="F:FMN binding"/>
    <property type="evidence" value="ECO:0007669"/>
    <property type="project" value="InterPro"/>
</dbReference>
<dbReference type="GO" id="GO:0042602">
    <property type="term" value="F:riboflavin reductase (NADPH) activity"/>
    <property type="evidence" value="ECO:0007669"/>
    <property type="project" value="TreeGrafter"/>
</dbReference>
<dbReference type="InterPro" id="IPR002563">
    <property type="entry name" value="Flavin_Rdtase-like_dom"/>
</dbReference>
<dbReference type="InterPro" id="IPR012349">
    <property type="entry name" value="Split_barrel_FMN-bd"/>
</dbReference>
<evidence type="ECO:0000259" key="3">
    <source>
        <dbReference type="SMART" id="SM00903"/>
    </source>
</evidence>
<dbReference type="OrthoDB" id="9792858at2"/>
<dbReference type="InterPro" id="IPR050268">
    <property type="entry name" value="NADH-dep_flavin_reductase"/>
</dbReference>
<organism evidence="4 5">
    <name type="scientific">Streptacidiphilus pinicola</name>
    <dbReference type="NCBI Taxonomy" id="2219663"/>
    <lineage>
        <taxon>Bacteria</taxon>
        <taxon>Bacillati</taxon>
        <taxon>Actinomycetota</taxon>
        <taxon>Actinomycetes</taxon>
        <taxon>Kitasatosporales</taxon>
        <taxon>Streptomycetaceae</taxon>
        <taxon>Streptacidiphilus</taxon>
    </lineage>
</organism>
<dbReference type="PANTHER" id="PTHR30466:SF11">
    <property type="entry name" value="FLAVIN-DEPENDENT MONOOXYGENASE, REDUCTASE SUBUNIT HSAB"/>
    <property type="match status" value="1"/>
</dbReference>
<reference evidence="4 5" key="1">
    <citation type="submission" date="2018-06" db="EMBL/GenBank/DDBJ databases">
        <title>Streptacidiphilus pinicola sp. nov., isolated from pine grove soil.</title>
        <authorList>
            <person name="Roh S.G."/>
            <person name="Park S."/>
            <person name="Kim M.-K."/>
            <person name="Yun B.-R."/>
            <person name="Park J."/>
            <person name="Kim M.J."/>
            <person name="Kim Y.S."/>
            <person name="Kim S.B."/>
        </authorList>
    </citation>
    <scope>NUCLEOTIDE SEQUENCE [LARGE SCALE GENOMIC DNA]</scope>
    <source>
        <strain evidence="4 5">MMS16-CNU450</strain>
    </source>
</reference>
<gene>
    <name evidence="4" type="ORF">DN069_10095</name>
</gene>
<dbReference type="EMBL" id="QKYN01000037">
    <property type="protein sequence ID" value="RAG85844.1"/>
    <property type="molecule type" value="Genomic_DNA"/>
</dbReference>